<keyword evidence="1" id="KW-0812">Transmembrane</keyword>
<evidence type="ECO:0000256" key="2">
    <source>
        <dbReference type="SAM" id="SignalP"/>
    </source>
</evidence>
<dbReference type="STRING" id="658187.LDG_8559"/>
<feature type="transmembrane region" description="Helical" evidence="1">
    <location>
        <begin position="42"/>
        <end position="67"/>
    </location>
</feature>
<dbReference type="AlphaFoldDB" id="G9ETC8"/>
<feature type="chain" id="PRO_5003520784" evidence="2">
    <location>
        <begin position="21"/>
        <end position="118"/>
    </location>
</feature>
<organism evidence="3 4">
    <name type="scientific">Legionella drancourtii LLAP12</name>
    <dbReference type="NCBI Taxonomy" id="658187"/>
    <lineage>
        <taxon>Bacteria</taxon>
        <taxon>Pseudomonadati</taxon>
        <taxon>Pseudomonadota</taxon>
        <taxon>Gammaproteobacteria</taxon>
        <taxon>Legionellales</taxon>
        <taxon>Legionellaceae</taxon>
        <taxon>Legionella</taxon>
    </lineage>
</organism>
<dbReference type="eggNOG" id="ENOG5031DSA">
    <property type="taxonomic scope" value="Bacteria"/>
</dbReference>
<protein>
    <submittedName>
        <fullName evidence="3">Uncharacterized protein</fullName>
    </submittedName>
</protein>
<evidence type="ECO:0000313" key="3">
    <source>
        <dbReference type="EMBL" id="EHL29595.1"/>
    </source>
</evidence>
<name>G9ETC8_9GAMM</name>
<evidence type="ECO:0000313" key="4">
    <source>
        <dbReference type="Proteomes" id="UP000002770"/>
    </source>
</evidence>
<dbReference type="InParanoid" id="G9ETC8"/>
<evidence type="ECO:0000256" key="1">
    <source>
        <dbReference type="SAM" id="Phobius"/>
    </source>
</evidence>
<feature type="transmembrane region" description="Helical" evidence="1">
    <location>
        <begin position="79"/>
        <end position="102"/>
    </location>
</feature>
<proteinExistence type="predicted"/>
<gene>
    <name evidence="3" type="ORF">LDG_8559</name>
</gene>
<dbReference type="HOGENOM" id="CLU_2070144_0_0_6"/>
<feature type="signal peptide" evidence="2">
    <location>
        <begin position="1"/>
        <end position="20"/>
    </location>
</feature>
<dbReference type="Proteomes" id="UP000002770">
    <property type="component" value="Unassembled WGS sequence"/>
</dbReference>
<accession>G9ETC8</accession>
<keyword evidence="1" id="KW-1133">Transmembrane helix</keyword>
<keyword evidence="1" id="KW-0472">Membrane</keyword>
<reference evidence="3 4" key="1">
    <citation type="journal article" date="2011" name="BMC Genomics">
        <title>Insight into cross-talk between intra-amoebal pathogens.</title>
        <authorList>
            <person name="Gimenez G."/>
            <person name="Bertelli C."/>
            <person name="Moliner C."/>
            <person name="Robert C."/>
            <person name="Raoult D."/>
            <person name="Fournier P.E."/>
            <person name="Greub G."/>
        </authorList>
    </citation>
    <scope>NUCLEOTIDE SEQUENCE [LARGE SCALE GENOMIC DNA]</scope>
    <source>
        <strain evidence="3 4">LLAP12</strain>
    </source>
</reference>
<dbReference type="EMBL" id="JH413847">
    <property type="protein sequence ID" value="EHL29595.1"/>
    <property type="molecule type" value="Genomic_DNA"/>
</dbReference>
<keyword evidence="2" id="KW-0732">Signal</keyword>
<keyword evidence="4" id="KW-1185">Reference proteome</keyword>
<sequence length="118" mass="12531">MMYLLFGAILVYLPSALNLAANTAFGVGNVLTYTSYNPTNIYSSMGLLIRTAGILWFVRGCVLVAQASQPGAKHGPKGLVFIIAGILSINFDNTVGMLNTIMGNIAVWSVALKNSQGF</sequence>